<evidence type="ECO:0000256" key="3">
    <source>
        <dbReference type="PIRSR" id="PIRSR001365-2"/>
    </source>
</evidence>
<dbReference type="Pfam" id="PF00701">
    <property type="entry name" value="DHDPS"/>
    <property type="match status" value="1"/>
</dbReference>
<feature type="active site" description="Proton donor/acceptor" evidence="2">
    <location>
        <position position="152"/>
    </location>
</feature>
<dbReference type="EMBL" id="ML992503">
    <property type="protein sequence ID" value="KAF2226062.1"/>
    <property type="molecule type" value="Genomic_DNA"/>
</dbReference>
<sequence>MSTNGSTKSRTPLRAGIYAPTMTFFDRTTEDLDIPTIKKHAVFLAKAGLVGLVTMGSNGEAVHLSREEKAQVTRATREALDEAGFSSVPVIAGASDMSVRGTLQNITDAAGAGAEYVLLLSPSYYRYAMNDGALYEYFTSVADKSPLPIILYNYPGAVAGIDLDSDLMIKLAGNKNIIGAKFTCGNTGKLSRVAQELEAANAKGTGAGEWMAFGGFADFTMQCAASGASGIIAGGANVWPKMCVKVWELWKAGKVEEAIKLNEVLTKADWILTRTAIPGTKAAIEIAYGYGGVPRRPLQPLSSEKHKELEGLVKEYLKTEQSL</sequence>
<evidence type="ECO:0000313" key="4">
    <source>
        <dbReference type="EMBL" id="KAF2226062.1"/>
    </source>
</evidence>
<dbReference type="PANTHER" id="PTHR12128:SF24">
    <property type="entry name" value="DIHYDRODIPICOLINATE SYNTHETASE FAMILY PROTEIN (AFU_ORTHOLOGUE AFUA_3G11920)"/>
    <property type="match status" value="1"/>
</dbReference>
<feature type="active site" description="Schiff-base intermediate with substrate" evidence="2">
    <location>
        <position position="181"/>
    </location>
</feature>
<evidence type="ECO:0000256" key="1">
    <source>
        <dbReference type="PIRNR" id="PIRNR001365"/>
    </source>
</evidence>
<dbReference type="PRINTS" id="PR00146">
    <property type="entry name" value="DHPICSNTHASE"/>
</dbReference>
<dbReference type="GO" id="GO:0008840">
    <property type="term" value="F:4-hydroxy-tetrahydrodipicolinate synthase activity"/>
    <property type="evidence" value="ECO:0007669"/>
    <property type="project" value="TreeGrafter"/>
</dbReference>
<dbReference type="InterPro" id="IPR002220">
    <property type="entry name" value="DapA-like"/>
</dbReference>
<dbReference type="OrthoDB" id="191315at2759"/>
<dbReference type="PANTHER" id="PTHR12128">
    <property type="entry name" value="DIHYDRODIPICOLINATE SYNTHASE"/>
    <property type="match status" value="1"/>
</dbReference>
<dbReference type="Gene3D" id="3.20.20.70">
    <property type="entry name" value="Aldolase class I"/>
    <property type="match status" value="1"/>
</dbReference>
<proteinExistence type="inferred from homology"/>
<keyword evidence="1" id="KW-0456">Lyase</keyword>
<dbReference type="AlphaFoldDB" id="A0A6A6GJZ4"/>
<comment type="similarity">
    <text evidence="1">Belongs to the DapA family.</text>
</comment>
<name>A0A6A6GJZ4_9PEZI</name>
<dbReference type="PIRSF" id="PIRSF001365">
    <property type="entry name" value="DHDPS"/>
    <property type="match status" value="1"/>
</dbReference>
<organism evidence="4 5">
    <name type="scientific">Elsinoe ampelina</name>
    <dbReference type="NCBI Taxonomy" id="302913"/>
    <lineage>
        <taxon>Eukaryota</taxon>
        <taxon>Fungi</taxon>
        <taxon>Dikarya</taxon>
        <taxon>Ascomycota</taxon>
        <taxon>Pezizomycotina</taxon>
        <taxon>Dothideomycetes</taxon>
        <taxon>Dothideomycetidae</taxon>
        <taxon>Myriangiales</taxon>
        <taxon>Elsinoaceae</taxon>
        <taxon>Elsinoe</taxon>
    </lineage>
</organism>
<accession>A0A6A6GJZ4</accession>
<keyword evidence="5" id="KW-1185">Reference proteome</keyword>
<feature type="binding site" evidence="3">
    <location>
        <position position="232"/>
    </location>
    <ligand>
        <name>pyruvate</name>
        <dbReference type="ChEBI" id="CHEBI:15361"/>
    </ligand>
</feature>
<dbReference type="Proteomes" id="UP000799538">
    <property type="component" value="Unassembled WGS sequence"/>
</dbReference>
<reference evidence="5" key="1">
    <citation type="journal article" date="2020" name="Stud. Mycol.">
        <title>101 Dothideomycetes genomes: A test case for predicting lifestyles and emergence of pathogens.</title>
        <authorList>
            <person name="Haridas S."/>
            <person name="Albert R."/>
            <person name="Binder M."/>
            <person name="Bloem J."/>
            <person name="LaButti K."/>
            <person name="Salamov A."/>
            <person name="Andreopoulos B."/>
            <person name="Baker S."/>
            <person name="Barry K."/>
            <person name="Bills G."/>
            <person name="Bluhm B."/>
            <person name="Cannon C."/>
            <person name="Castanera R."/>
            <person name="Culley D."/>
            <person name="Daum C."/>
            <person name="Ezra D."/>
            <person name="Gonzalez J."/>
            <person name="Henrissat B."/>
            <person name="Kuo A."/>
            <person name="Liang C."/>
            <person name="Lipzen A."/>
            <person name="Lutzoni F."/>
            <person name="Magnuson J."/>
            <person name="Mondo S."/>
            <person name="Nolan M."/>
            <person name="Ohm R."/>
            <person name="Pangilinan J."/>
            <person name="Park H.-J."/>
            <person name="Ramirez L."/>
            <person name="Alfaro M."/>
            <person name="Sun H."/>
            <person name="Tritt A."/>
            <person name="Yoshinaga Y."/>
            <person name="Zwiers L.-H."/>
            <person name="Turgeon B."/>
            <person name="Goodwin S."/>
            <person name="Spatafora J."/>
            <person name="Crous P."/>
            <person name="Grigoriev I."/>
        </authorList>
    </citation>
    <scope>NUCLEOTIDE SEQUENCE [LARGE SCALE GENOMIC DNA]</scope>
    <source>
        <strain evidence="5">CECT 20119</strain>
    </source>
</reference>
<evidence type="ECO:0000313" key="5">
    <source>
        <dbReference type="Proteomes" id="UP000799538"/>
    </source>
</evidence>
<evidence type="ECO:0000256" key="2">
    <source>
        <dbReference type="PIRSR" id="PIRSR001365-1"/>
    </source>
</evidence>
<gene>
    <name evidence="4" type="ORF">BDZ85DRAFT_258525</name>
</gene>
<evidence type="ECO:0008006" key="6">
    <source>
        <dbReference type="Google" id="ProtNLM"/>
    </source>
</evidence>
<dbReference type="SMART" id="SM01130">
    <property type="entry name" value="DHDPS"/>
    <property type="match status" value="1"/>
</dbReference>
<protein>
    <recommendedName>
        <fullName evidence="6">Dihydrodipicolinate synthase</fullName>
    </recommendedName>
</protein>
<dbReference type="CDD" id="cd00408">
    <property type="entry name" value="DHDPS-like"/>
    <property type="match status" value="1"/>
</dbReference>
<dbReference type="InterPro" id="IPR013785">
    <property type="entry name" value="Aldolase_TIM"/>
</dbReference>
<dbReference type="SUPFAM" id="SSF51569">
    <property type="entry name" value="Aldolase"/>
    <property type="match status" value="1"/>
</dbReference>